<dbReference type="GO" id="GO:0005737">
    <property type="term" value="C:cytoplasm"/>
    <property type="evidence" value="ECO:0007669"/>
    <property type="project" value="UniProtKB-SubCell"/>
</dbReference>
<evidence type="ECO:0000313" key="8">
    <source>
        <dbReference type="EMBL" id="SMQ11935.1"/>
    </source>
</evidence>
<dbReference type="RefSeq" id="WP_095062048.1">
    <property type="nucleotide sequence ID" value="NZ_FXUV02000065.1"/>
</dbReference>
<dbReference type="STRING" id="1522312.GCA_900177895_01341"/>
<dbReference type="InterPro" id="IPR003783">
    <property type="entry name" value="Regulatory_RecX"/>
</dbReference>
<dbReference type="PANTHER" id="PTHR33602">
    <property type="entry name" value="REGULATORY PROTEIN RECX FAMILY PROTEIN"/>
    <property type="match status" value="1"/>
</dbReference>
<evidence type="ECO:0000256" key="2">
    <source>
        <dbReference type="ARBA" id="ARBA00009695"/>
    </source>
</evidence>
<protein>
    <recommendedName>
        <fullName evidence="3 5">Regulatory protein RecX</fullName>
    </recommendedName>
</protein>
<dbReference type="Gene3D" id="1.10.10.10">
    <property type="entry name" value="Winged helix-like DNA-binding domain superfamily/Winged helix DNA-binding domain"/>
    <property type="match status" value="3"/>
</dbReference>
<evidence type="ECO:0000259" key="7">
    <source>
        <dbReference type="Pfam" id="PF21981"/>
    </source>
</evidence>
<evidence type="ECO:0000259" key="6">
    <source>
        <dbReference type="Pfam" id="PF02631"/>
    </source>
</evidence>
<dbReference type="EMBL" id="FXUV02000065">
    <property type="protein sequence ID" value="SNB82416.1"/>
    <property type="molecule type" value="Genomic_DNA"/>
</dbReference>
<dbReference type="GO" id="GO:0006282">
    <property type="term" value="P:regulation of DNA repair"/>
    <property type="evidence" value="ECO:0007669"/>
    <property type="project" value="UniProtKB-UniRule"/>
</dbReference>
<evidence type="ECO:0000256" key="1">
    <source>
        <dbReference type="ARBA" id="ARBA00004496"/>
    </source>
</evidence>
<keyword evidence="10" id="KW-1185">Reference proteome</keyword>
<name>A0A238TDJ9_9NEIS</name>
<evidence type="ECO:0000256" key="4">
    <source>
        <dbReference type="ARBA" id="ARBA00022490"/>
    </source>
</evidence>
<dbReference type="AlphaFoldDB" id="A0A238TDJ9"/>
<dbReference type="Pfam" id="PF02631">
    <property type="entry name" value="RecX_HTH2"/>
    <property type="match status" value="1"/>
</dbReference>
<comment type="function">
    <text evidence="5">Modulates RecA activity.</text>
</comment>
<evidence type="ECO:0000313" key="9">
    <source>
        <dbReference type="EMBL" id="SNB82416.1"/>
    </source>
</evidence>
<comment type="similarity">
    <text evidence="2 5">Belongs to the RecX family.</text>
</comment>
<dbReference type="InterPro" id="IPR036388">
    <property type="entry name" value="WH-like_DNA-bd_sf"/>
</dbReference>
<dbReference type="HAMAP" id="MF_01114">
    <property type="entry name" value="RecX"/>
    <property type="match status" value="1"/>
</dbReference>
<dbReference type="Pfam" id="PF21981">
    <property type="entry name" value="RecX_HTH3"/>
    <property type="match status" value="1"/>
</dbReference>
<dbReference type="Proteomes" id="UP000215450">
    <property type="component" value="Unassembled WGS sequence"/>
</dbReference>
<gene>
    <name evidence="5 9" type="primary">recX</name>
    <name evidence="9" type="ORF">KEBURONENSIS_00519</name>
    <name evidence="8" type="ORF">KEBURONENSIS_00940</name>
</gene>
<evidence type="ECO:0000256" key="5">
    <source>
        <dbReference type="HAMAP-Rule" id="MF_01114"/>
    </source>
</evidence>
<reference evidence="9 10" key="2">
    <citation type="submission" date="2017-06" db="EMBL/GenBank/DDBJ databases">
        <authorList>
            <person name="Kim H.J."/>
            <person name="Triplett B.A."/>
        </authorList>
    </citation>
    <scope>NUCLEOTIDE SEQUENCE [LARGE SCALE GENOMIC DNA]</scope>
    <source>
        <strain evidence="9">Kingella_eburonensis</strain>
    </source>
</reference>
<keyword evidence="4 5" id="KW-0963">Cytoplasm</keyword>
<dbReference type="PANTHER" id="PTHR33602:SF1">
    <property type="entry name" value="REGULATORY PROTEIN RECX FAMILY PROTEIN"/>
    <property type="match status" value="1"/>
</dbReference>
<comment type="subcellular location">
    <subcellularLocation>
        <location evidence="1 5">Cytoplasm</location>
    </subcellularLocation>
</comment>
<dbReference type="NCBIfam" id="NF001055">
    <property type="entry name" value="PRK00117.2-5"/>
    <property type="match status" value="1"/>
</dbReference>
<evidence type="ECO:0000256" key="3">
    <source>
        <dbReference type="ARBA" id="ARBA00018111"/>
    </source>
</evidence>
<organism evidence="9 10">
    <name type="scientific">Kingella negevensis</name>
    <dbReference type="NCBI Taxonomy" id="1522312"/>
    <lineage>
        <taxon>Bacteria</taxon>
        <taxon>Pseudomonadati</taxon>
        <taxon>Pseudomonadota</taxon>
        <taxon>Betaproteobacteria</taxon>
        <taxon>Neisseriales</taxon>
        <taxon>Neisseriaceae</taxon>
        <taxon>Kingella</taxon>
    </lineage>
</organism>
<proteinExistence type="inferred from homology"/>
<accession>A0A238TDJ9</accession>
<feature type="domain" description="RecX third three-helical" evidence="7">
    <location>
        <begin position="96"/>
        <end position="141"/>
    </location>
</feature>
<sequence length="152" mass="17565">MREPKSLRARAMDILSRREVSRLELQRKLAPYAEDEDELNQVLAEFAERNWQSDERFTEAFVNSKSHKHGALRLKQALAAKGIDSEMAREFLPDSETELANAKEVLRKKFKQPAADFAEKQKQMRFLLYRGFGMDTVQAAIRGAWAEDDGFE</sequence>
<feature type="domain" description="RecX second three-helical" evidence="6">
    <location>
        <begin position="53"/>
        <end position="90"/>
    </location>
</feature>
<dbReference type="InterPro" id="IPR053924">
    <property type="entry name" value="RecX_HTH_2nd"/>
</dbReference>
<reference evidence="8" key="1">
    <citation type="submission" date="2017-05" db="EMBL/GenBank/DDBJ databases">
        <authorList>
            <person name="Song R."/>
            <person name="Chenine A.L."/>
            <person name="Ruprecht R.M."/>
        </authorList>
    </citation>
    <scope>NUCLEOTIDE SEQUENCE</scope>
    <source>
        <strain evidence="8">Kingella_eburonensis</strain>
    </source>
</reference>
<dbReference type="InterPro" id="IPR053925">
    <property type="entry name" value="RecX_HTH_3rd"/>
</dbReference>
<dbReference type="EMBL" id="FXUV01000011">
    <property type="protein sequence ID" value="SMQ11935.1"/>
    <property type="molecule type" value="Genomic_DNA"/>
</dbReference>
<evidence type="ECO:0000313" key="10">
    <source>
        <dbReference type="Proteomes" id="UP000215450"/>
    </source>
</evidence>
<dbReference type="OrthoDB" id="5295441at2"/>